<gene>
    <name evidence="2" type="ORF">EYF80_059058</name>
</gene>
<feature type="region of interest" description="Disordered" evidence="1">
    <location>
        <begin position="41"/>
        <end position="72"/>
    </location>
</feature>
<dbReference type="Proteomes" id="UP000314294">
    <property type="component" value="Unassembled WGS sequence"/>
</dbReference>
<evidence type="ECO:0000313" key="3">
    <source>
        <dbReference type="Proteomes" id="UP000314294"/>
    </source>
</evidence>
<dbReference type="AlphaFoldDB" id="A0A4Z2EQ98"/>
<organism evidence="2 3">
    <name type="scientific">Liparis tanakae</name>
    <name type="common">Tanaka's snailfish</name>
    <dbReference type="NCBI Taxonomy" id="230148"/>
    <lineage>
        <taxon>Eukaryota</taxon>
        <taxon>Metazoa</taxon>
        <taxon>Chordata</taxon>
        <taxon>Craniata</taxon>
        <taxon>Vertebrata</taxon>
        <taxon>Euteleostomi</taxon>
        <taxon>Actinopterygii</taxon>
        <taxon>Neopterygii</taxon>
        <taxon>Teleostei</taxon>
        <taxon>Neoteleostei</taxon>
        <taxon>Acanthomorphata</taxon>
        <taxon>Eupercaria</taxon>
        <taxon>Perciformes</taxon>
        <taxon>Cottioidei</taxon>
        <taxon>Cottales</taxon>
        <taxon>Liparidae</taxon>
        <taxon>Liparis</taxon>
    </lineage>
</organism>
<accession>A0A4Z2EQ98</accession>
<evidence type="ECO:0000256" key="1">
    <source>
        <dbReference type="SAM" id="MobiDB-lite"/>
    </source>
</evidence>
<protein>
    <submittedName>
        <fullName evidence="2">Uncharacterized protein</fullName>
    </submittedName>
</protein>
<evidence type="ECO:0000313" key="2">
    <source>
        <dbReference type="EMBL" id="TNN30790.1"/>
    </source>
</evidence>
<keyword evidence="3" id="KW-1185">Reference proteome</keyword>
<dbReference type="EMBL" id="SRLO01004123">
    <property type="protein sequence ID" value="TNN30790.1"/>
    <property type="molecule type" value="Genomic_DNA"/>
</dbReference>
<comment type="caution">
    <text evidence="2">The sequence shown here is derived from an EMBL/GenBank/DDBJ whole genome shotgun (WGS) entry which is preliminary data.</text>
</comment>
<proteinExistence type="predicted"/>
<reference evidence="2 3" key="1">
    <citation type="submission" date="2019-03" db="EMBL/GenBank/DDBJ databases">
        <title>First draft genome of Liparis tanakae, snailfish: a comprehensive survey of snailfish specific genes.</title>
        <authorList>
            <person name="Kim W."/>
            <person name="Song I."/>
            <person name="Jeong J.-H."/>
            <person name="Kim D."/>
            <person name="Kim S."/>
            <person name="Ryu S."/>
            <person name="Song J.Y."/>
            <person name="Lee S.K."/>
        </authorList>
    </citation>
    <scope>NUCLEOTIDE SEQUENCE [LARGE SCALE GENOMIC DNA]</scope>
    <source>
        <tissue evidence="2">Muscle</tissue>
    </source>
</reference>
<name>A0A4Z2EQ98_9TELE</name>
<sequence length="72" mass="7823">MELEEAGPMGSEMRSRKDAEVVIPALCVLFQAVSIVNGNNVQNPQAADTFPRREATAPPPTPTPGPFFRVDR</sequence>